<gene>
    <name evidence="1" type="ORF">FNA67_15450</name>
</gene>
<dbReference type="Gene3D" id="3.90.230.10">
    <property type="entry name" value="Creatinase/methionine aminopeptidase superfamily"/>
    <property type="match status" value="1"/>
</dbReference>
<dbReference type="EMBL" id="CP041690">
    <property type="protein sequence ID" value="QEE21496.1"/>
    <property type="molecule type" value="Genomic_DNA"/>
</dbReference>
<dbReference type="RefSeq" id="WP_147656766.1">
    <property type="nucleotide sequence ID" value="NZ_BMFM01000001.1"/>
</dbReference>
<accession>A0A5B9DQV0</accession>
<evidence type="ECO:0000313" key="2">
    <source>
        <dbReference type="Proteomes" id="UP000321062"/>
    </source>
</evidence>
<dbReference type="GO" id="GO:0004177">
    <property type="term" value="F:aminopeptidase activity"/>
    <property type="evidence" value="ECO:0007669"/>
    <property type="project" value="UniProtKB-KW"/>
</dbReference>
<keyword evidence="1" id="KW-0378">Hydrolase</keyword>
<reference evidence="1 2" key="1">
    <citation type="journal article" date="2015" name="Int. J. Syst. Evol. Microbiol.">
        <title>Youhaiella tibetensis gen. nov., sp. nov., isolated from subsurface sediment.</title>
        <authorList>
            <person name="Wang Y.X."/>
            <person name="Huang F.Q."/>
            <person name="Nogi Y."/>
            <person name="Pang S.J."/>
            <person name="Wang P.K."/>
            <person name="Lv J."/>
        </authorList>
    </citation>
    <scope>NUCLEOTIDE SEQUENCE [LARGE SCALE GENOMIC DNA]</scope>
    <source>
        <strain evidence="2">fig4</strain>
    </source>
</reference>
<dbReference type="InterPro" id="IPR036005">
    <property type="entry name" value="Creatinase/aminopeptidase-like"/>
</dbReference>
<name>A0A5B9DQV0_9HYPH</name>
<sequence length="454" mass="49267">MTISLKQVALPDFGALGDQPQVPASVYEARARAAYDGAGMDWLAVYADREHFGNIVFLTGFEPRFEEAFLLLGPGGKRVLITGNESESYAALAVLPDLTVLRAQSLSLMAQDRTQEPRLADRLRDAGIKAGDSVGLVGWKYLEAEEDEDAASGFYVPAVYSRMFERIVGAEGKVVDATRVLMHPEMGLRAVIDVDQIAAFEWAAARCSTMLWDIVRGVREGDSEFDAVSRMGYAGDPLNVHTMFASASAGEGIIGLRSPTARKPRRGDGVTTAIGMWGALSSRAGLFDEANEDFLVPAKAYFEALVTWYETADIGVAGGDLHAAVVGKLAEGGLKSALNPGHLTGHEEWMHSPVRPGSREKLRSGMPFQIDVIPTPMKAGWALNCEDPVTLADAVLRAELKTKYPAVAERIEKRRAFMRDELGVDVKANILPLSSTPLYLPPFWLKADNVLVRG</sequence>
<evidence type="ECO:0000313" key="1">
    <source>
        <dbReference type="EMBL" id="QEE21496.1"/>
    </source>
</evidence>
<dbReference type="OrthoDB" id="9778159at2"/>
<proteinExistence type="predicted"/>
<dbReference type="SUPFAM" id="SSF55920">
    <property type="entry name" value="Creatinase/aminopeptidase"/>
    <property type="match status" value="1"/>
</dbReference>
<keyword evidence="1" id="KW-0031">Aminopeptidase</keyword>
<keyword evidence="1" id="KW-0645">Protease</keyword>
<dbReference type="KEGG" id="yti:FNA67_15450"/>
<dbReference type="AlphaFoldDB" id="A0A5B9DQV0"/>
<keyword evidence="2" id="KW-1185">Reference proteome</keyword>
<protein>
    <submittedName>
        <fullName evidence="1">Xaa-Pro aminopeptidase</fullName>
    </submittedName>
</protein>
<organism evidence="1 2">
    <name type="scientific">Paradevosia tibetensis</name>
    <dbReference type="NCBI Taxonomy" id="1447062"/>
    <lineage>
        <taxon>Bacteria</taxon>
        <taxon>Pseudomonadati</taxon>
        <taxon>Pseudomonadota</taxon>
        <taxon>Alphaproteobacteria</taxon>
        <taxon>Hyphomicrobiales</taxon>
        <taxon>Devosiaceae</taxon>
        <taxon>Paradevosia</taxon>
    </lineage>
</organism>
<dbReference type="Proteomes" id="UP000321062">
    <property type="component" value="Chromosome"/>
</dbReference>